<organism evidence="3 4">
    <name type="scientific">Candidatus Thermofonsia Clade 3 bacterium</name>
    <dbReference type="NCBI Taxonomy" id="2364212"/>
    <lineage>
        <taxon>Bacteria</taxon>
        <taxon>Bacillati</taxon>
        <taxon>Chloroflexota</taxon>
        <taxon>Candidatus Thermofontia</taxon>
        <taxon>Candidatus Thermofonsia Clade 3</taxon>
    </lineage>
</organism>
<evidence type="ECO:0000313" key="3">
    <source>
        <dbReference type="EMBL" id="PJF45584.1"/>
    </source>
</evidence>
<dbReference type="SUPFAM" id="SSF52540">
    <property type="entry name" value="P-loop containing nucleoside triphosphate hydrolases"/>
    <property type="match status" value="1"/>
</dbReference>
<dbReference type="Pfam" id="PF01656">
    <property type="entry name" value="CbiA"/>
    <property type="match status" value="1"/>
</dbReference>
<dbReference type="InterPro" id="IPR027417">
    <property type="entry name" value="P-loop_NTPase"/>
</dbReference>
<dbReference type="Gene3D" id="3.40.50.300">
    <property type="entry name" value="P-loop containing nucleotide triphosphate hydrolases"/>
    <property type="match status" value="1"/>
</dbReference>
<evidence type="ECO:0000256" key="1">
    <source>
        <dbReference type="ARBA" id="ARBA00022962"/>
    </source>
</evidence>
<feature type="non-terminal residue" evidence="3">
    <location>
        <position position="78"/>
    </location>
</feature>
<name>A0A2M8Q727_9CHLR</name>
<dbReference type="EMBL" id="PGTN01000945">
    <property type="protein sequence ID" value="PJF45584.1"/>
    <property type="molecule type" value="Genomic_DNA"/>
</dbReference>
<dbReference type="GO" id="GO:0009236">
    <property type="term" value="P:cobalamin biosynthetic process"/>
    <property type="evidence" value="ECO:0007669"/>
    <property type="project" value="UniProtKB-UniPathway"/>
</dbReference>
<reference evidence="3 4" key="1">
    <citation type="submission" date="2017-11" db="EMBL/GenBank/DDBJ databases">
        <title>Evolution of Phototrophy in the Chloroflexi Phylum Driven by Horizontal Gene Transfer.</title>
        <authorList>
            <person name="Ward L.M."/>
            <person name="Hemp J."/>
            <person name="Shih P.M."/>
            <person name="Mcglynn S.E."/>
            <person name="Fischer W."/>
        </authorList>
    </citation>
    <scope>NUCLEOTIDE SEQUENCE [LARGE SCALE GENOMIC DNA]</scope>
    <source>
        <strain evidence="3">JP3_7</strain>
    </source>
</reference>
<dbReference type="UniPathway" id="UPA00148"/>
<protein>
    <submittedName>
        <fullName evidence="3">Cobyric acid synthase</fullName>
    </submittedName>
</protein>
<dbReference type="InterPro" id="IPR002586">
    <property type="entry name" value="CobQ/CobB/MinD/ParA_Nub-bd_dom"/>
</dbReference>
<dbReference type="Proteomes" id="UP000230790">
    <property type="component" value="Unassembled WGS sequence"/>
</dbReference>
<proteinExistence type="predicted"/>
<dbReference type="PANTHER" id="PTHR21343:SF1">
    <property type="entry name" value="COBYRIC ACID SYNTHASE"/>
    <property type="match status" value="1"/>
</dbReference>
<feature type="domain" description="CobQ/CobB/MinD/ParA nucleotide binding" evidence="2">
    <location>
        <begin position="1"/>
        <end position="54"/>
    </location>
</feature>
<gene>
    <name evidence="3" type="ORF">CUN48_18140</name>
</gene>
<sequence length="78" mass="8357">MIMGCTSSAGKSFLVTALCRHFANRGIRVAPFKAQNMSNNAAVTPDGLEIGRAQYVQALAARVKPEARMQPVLLKPQG</sequence>
<dbReference type="PANTHER" id="PTHR21343">
    <property type="entry name" value="DETHIOBIOTIN SYNTHETASE"/>
    <property type="match status" value="1"/>
</dbReference>
<evidence type="ECO:0000313" key="4">
    <source>
        <dbReference type="Proteomes" id="UP000230790"/>
    </source>
</evidence>
<comment type="caution">
    <text evidence="3">The sequence shown here is derived from an EMBL/GenBank/DDBJ whole genome shotgun (WGS) entry which is preliminary data.</text>
</comment>
<dbReference type="AlphaFoldDB" id="A0A2M8Q727"/>
<accession>A0A2M8Q727</accession>
<evidence type="ECO:0000259" key="2">
    <source>
        <dbReference type="Pfam" id="PF01656"/>
    </source>
</evidence>
<keyword evidence="1" id="KW-0315">Glutamine amidotransferase</keyword>